<gene>
    <name evidence="2" type="ORF">FPL22_11080</name>
</gene>
<protein>
    <submittedName>
        <fullName evidence="2">DUF616 domain-containing protein</fullName>
    </submittedName>
</protein>
<evidence type="ECO:0000313" key="2">
    <source>
        <dbReference type="EMBL" id="TSJ76663.1"/>
    </source>
</evidence>
<keyword evidence="3" id="KW-1185">Reference proteome</keyword>
<dbReference type="Proteomes" id="UP000315648">
    <property type="component" value="Unassembled WGS sequence"/>
</dbReference>
<sequence length="431" mass="49610">MSAPKIFRRFLTRNSERSRKNFSATETLINPDELLLKEAFHSAYYLKQLPLLERFSARRAPLNHYLTIGRFKGVNPHPFFDVRWYLSKNPDVAAEPIDPLRHYLTHGWKEGRRPHPTINFEAYFALHPELLLEQVCPLILLTSRCEPVAFAEANAIRKAVRDWPSDYTAGQLYPYLDTKILSERVVAYRKAKGRSNKIAFFTCITGGYDTLRLPEFLSPDIDYILFTDRPTDGYGVFKVRLMDVEENDPTRAARHVKLHPHHHLKDYDLVVWFDANLVLREDLHKQLSRFVGSGLSLAFLPHPINNCLYKEAVVCAQTGKDRPENIVPQMLAYQREGYPANHGLIESNLFAVRPQGPEVHAFFDAWWTELSRGSRRDQLSANYVLWKQGLTYFPFLGEGQNTRTHPAVALLPHGNYDAAHFSALGHSVSRE</sequence>
<name>A0A556QJ34_9BACT</name>
<dbReference type="RefSeq" id="WP_144230420.1">
    <property type="nucleotide sequence ID" value="NZ_CBCRVV010000014.1"/>
</dbReference>
<dbReference type="Pfam" id="PF04765">
    <property type="entry name" value="TOD1_MUCI70"/>
    <property type="match status" value="1"/>
</dbReference>
<organism evidence="2 3">
    <name type="scientific">Rariglobus hedericola</name>
    <dbReference type="NCBI Taxonomy" id="2597822"/>
    <lineage>
        <taxon>Bacteria</taxon>
        <taxon>Pseudomonadati</taxon>
        <taxon>Verrucomicrobiota</taxon>
        <taxon>Opitutia</taxon>
        <taxon>Opitutales</taxon>
        <taxon>Opitutaceae</taxon>
        <taxon>Rariglobus</taxon>
    </lineage>
</organism>
<dbReference type="AlphaFoldDB" id="A0A556QJ34"/>
<accession>A0A556QJ34</accession>
<dbReference type="EMBL" id="VMBG01000002">
    <property type="protein sequence ID" value="TSJ76663.1"/>
    <property type="molecule type" value="Genomic_DNA"/>
</dbReference>
<evidence type="ECO:0000313" key="3">
    <source>
        <dbReference type="Proteomes" id="UP000315648"/>
    </source>
</evidence>
<evidence type="ECO:0000259" key="1">
    <source>
        <dbReference type="Pfam" id="PF04765"/>
    </source>
</evidence>
<dbReference type="OrthoDB" id="9808140at2"/>
<dbReference type="InterPro" id="IPR048354">
    <property type="entry name" value="TOD1_MUCI70_glycTrfase_dom"/>
</dbReference>
<reference evidence="2 3" key="1">
    <citation type="submission" date="2019-07" db="EMBL/GenBank/DDBJ databases">
        <title>Description of 53C-WASEF.</title>
        <authorList>
            <person name="Pitt A."/>
            <person name="Hahn M.W."/>
        </authorList>
    </citation>
    <scope>NUCLEOTIDE SEQUENCE [LARGE SCALE GENOMIC DNA]</scope>
    <source>
        <strain evidence="2 3">53C-WASEF</strain>
    </source>
</reference>
<comment type="caution">
    <text evidence="2">The sequence shown here is derived from an EMBL/GenBank/DDBJ whole genome shotgun (WGS) entry which is preliminary data.</text>
</comment>
<feature type="domain" description="TOD1/MUCI70 glycosyltransferase-like" evidence="1">
    <location>
        <begin position="243"/>
        <end position="387"/>
    </location>
</feature>
<proteinExistence type="predicted"/>